<dbReference type="SUPFAM" id="SSF160631">
    <property type="entry name" value="SMI1/KNR4-like"/>
    <property type="match status" value="1"/>
</dbReference>
<evidence type="ECO:0000313" key="2">
    <source>
        <dbReference type="EMBL" id="TGB14973.1"/>
    </source>
</evidence>
<dbReference type="RefSeq" id="WP_135338147.1">
    <property type="nucleotide sequence ID" value="NZ_JBHLTX010000036.1"/>
</dbReference>
<dbReference type="InterPro" id="IPR018958">
    <property type="entry name" value="Knr4/Smi1-like_dom"/>
</dbReference>
<dbReference type="Pfam" id="PF09346">
    <property type="entry name" value="SMI1_KNR4"/>
    <property type="match status" value="1"/>
</dbReference>
<comment type="caution">
    <text evidence="2">The sequence shown here is derived from an EMBL/GenBank/DDBJ whole genome shotgun (WGS) entry which is preliminary data.</text>
</comment>
<dbReference type="AlphaFoldDB" id="A0A4Z0HCU1"/>
<feature type="domain" description="Knr4/Smi1-like" evidence="1">
    <location>
        <begin position="19"/>
        <end position="152"/>
    </location>
</feature>
<protein>
    <submittedName>
        <fullName evidence="2">SMI1/KNR4 family protein</fullName>
    </submittedName>
</protein>
<sequence>MGVNAEVAALVEVLPTTHGRDEEIDWGALEKEWGTRFPGDYTAFMRTYGAGWIGGVLGVLLPVHRPGAYTDGWGLGDETANARGTWEMLGGSPDLDVDPNSILAWGVTSGADIYCWLTTDEDPDRWPVLVCGRHTDPTFQVHPFGMAEFLRRILTDEEFQEETISVVIPRERSFVHWREQKRRWEADLDPATGEPRA</sequence>
<name>A0A4Z0HCU1_9ACTN</name>
<dbReference type="Gene3D" id="3.40.1580.10">
    <property type="entry name" value="SMI1/KNR4-like"/>
    <property type="match status" value="1"/>
</dbReference>
<dbReference type="InterPro" id="IPR037883">
    <property type="entry name" value="Knr4/Smi1-like_sf"/>
</dbReference>
<dbReference type="EMBL" id="SRID01000043">
    <property type="protein sequence ID" value="TGB14973.1"/>
    <property type="molecule type" value="Genomic_DNA"/>
</dbReference>
<accession>A0A4Z0HCU1</accession>
<organism evidence="2 3">
    <name type="scientific">Streptomyces palmae</name>
    <dbReference type="NCBI Taxonomy" id="1701085"/>
    <lineage>
        <taxon>Bacteria</taxon>
        <taxon>Bacillati</taxon>
        <taxon>Actinomycetota</taxon>
        <taxon>Actinomycetes</taxon>
        <taxon>Kitasatosporales</taxon>
        <taxon>Streptomycetaceae</taxon>
        <taxon>Streptomyces</taxon>
    </lineage>
</organism>
<dbReference type="OrthoDB" id="5572373at2"/>
<dbReference type="SMART" id="SM00860">
    <property type="entry name" value="SMI1_KNR4"/>
    <property type="match status" value="1"/>
</dbReference>
<dbReference type="Proteomes" id="UP000297948">
    <property type="component" value="Unassembled WGS sequence"/>
</dbReference>
<evidence type="ECO:0000259" key="1">
    <source>
        <dbReference type="SMART" id="SM00860"/>
    </source>
</evidence>
<evidence type="ECO:0000313" key="3">
    <source>
        <dbReference type="Proteomes" id="UP000297948"/>
    </source>
</evidence>
<keyword evidence="3" id="KW-1185">Reference proteome</keyword>
<reference evidence="2 3" key="1">
    <citation type="submission" date="2019-03" db="EMBL/GenBank/DDBJ databases">
        <authorList>
            <person name="Gonzalez-Pimentel J.L."/>
        </authorList>
    </citation>
    <scope>NUCLEOTIDE SEQUENCE [LARGE SCALE GENOMIC DNA]</scope>
    <source>
        <strain evidence="2 3">JCM 31289</strain>
    </source>
</reference>
<gene>
    <name evidence="2" type="ORF">E4099_07420</name>
</gene>
<proteinExistence type="predicted"/>